<feature type="region of interest" description="Disordered" evidence="1">
    <location>
        <begin position="17"/>
        <end position="79"/>
    </location>
</feature>
<evidence type="ECO:0000256" key="1">
    <source>
        <dbReference type="SAM" id="MobiDB-lite"/>
    </source>
</evidence>
<feature type="compositionally biased region" description="Polar residues" evidence="1">
    <location>
        <begin position="37"/>
        <end position="47"/>
    </location>
</feature>
<evidence type="ECO:0000313" key="3">
    <source>
        <dbReference type="Proteomes" id="UP001438707"/>
    </source>
</evidence>
<name>A0AAW1QVL1_9CHLO</name>
<accession>A0AAW1QVL1</accession>
<dbReference type="EMBL" id="JALJOS010000024">
    <property type="protein sequence ID" value="KAK9825588.1"/>
    <property type="molecule type" value="Genomic_DNA"/>
</dbReference>
<comment type="caution">
    <text evidence="2">The sequence shown here is derived from an EMBL/GenBank/DDBJ whole genome shotgun (WGS) entry which is preliminary data.</text>
</comment>
<evidence type="ECO:0000313" key="2">
    <source>
        <dbReference type="EMBL" id="KAK9825588.1"/>
    </source>
</evidence>
<keyword evidence="3" id="KW-1185">Reference proteome</keyword>
<gene>
    <name evidence="2" type="ORF">WJX74_008395</name>
</gene>
<feature type="region of interest" description="Disordered" evidence="1">
    <location>
        <begin position="372"/>
        <end position="395"/>
    </location>
</feature>
<reference evidence="2 3" key="1">
    <citation type="journal article" date="2024" name="Nat. Commun.">
        <title>Phylogenomics reveals the evolutionary origins of lichenization in chlorophyte algae.</title>
        <authorList>
            <person name="Puginier C."/>
            <person name="Libourel C."/>
            <person name="Otte J."/>
            <person name="Skaloud P."/>
            <person name="Haon M."/>
            <person name="Grisel S."/>
            <person name="Petersen M."/>
            <person name="Berrin J.G."/>
            <person name="Delaux P.M."/>
            <person name="Dal Grande F."/>
            <person name="Keller J."/>
        </authorList>
    </citation>
    <scope>NUCLEOTIDE SEQUENCE [LARGE SCALE GENOMIC DNA]</scope>
    <source>
        <strain evidence="2 3">SAG 2145</strain>
    </source>
</reference>
<dbReference type="Proteomes" id="UP001438707">
    <property type="component" value="Unassembled WGS sequence"/>
</dbReference>
<proteinExistence type="predicted"/>
<sequence length="550" mass="60686">MEGLLVSQLSSGAFQHLPRKLTRSSRQSASPACAAQPHSQPSASPDTQTRKKQHQQKLDSIKKHRSSLAEVRQKLEERSRQRSEGFDDLLGRVLLPLVKKAGIPGTLAACTAWLLHTDPFNHWTWNEDALNAILWISPVIAADFALLLTDFKPEPGRELYKVPVENFPNDKAVWEQDRAELLRLGIVDEDVLDQMEVVWGEQDHGRHGNRVSIGRSIRVEKPAGLRQATLTQIQQAVSSASSFASFPVPVAVSTTTLSAAAQELLLRFTILGGLAAWLTDRLYEAGLEDPSSLSDPRVPVAEFGQDLASFGVSNWAIGIAASICLRALWANRKSNRASTVSSLRVSEAAAHAVQHVDTRSAADFRAGKKPVSSQLAQQAESQPEPKSSSQPAVSGKVLETSELAAKARPEILQRLQKASTRNKVKDGIRGMSIYQQISKQLTAYKLADACSYLRFAIEWSLYGFLYFSSSGNLAVTFSANLARQLALLGPRQMTQRRAKEMLPEQLDIMLERDDTMCFLYEARQRLEVYFEEKLAREAQQSAVSEGGNAS</sequence>
<organism evidence="2 3">
    <name type="scientific">Apatococcus lobatus</name>
    <dbReference type="NCBI Taxonomy" id="904363"/>
    <lineage>
        <taxon>Eukaryota</taxon>
        <taxon>Viridiplantae</taxon>
        <taxon>Chlorophyta</taxon>
        <taxon>core chlorophytes</taxon>
        <taxon>Trebouxiophyceae</taxon>
        <taxon>Chlorellales</taxon>
        <taxon>Chlorellaceae</taxon>
        <taxon>Apatococcus</taxon>
    </lineage>
</organism>
<feature type="compositionally biased region" description="Low complexity" evidence="1">
    <location>
        <begin position="377"/>
        <end position="392"/>
    </location>
</feature>
<dbReference type="AlphaFoldDB" id="A0AAW1QVL1"/>
<protein>
    <submittedName>
        <fullName evidence="2">Uncharacterized protein</fullName>
    </submittedName>
</protein>